<keyword evidence="1" id="KW-0472">Membrane</keyword>
<dbReference type="Proteomes" id="UP000001409">
    <property type="component" value="Chromosome"/>
</dbReference>
<evidence type="ECO:0000313" key="2">
    <source>
        <dbReference type="EMBL" id="BAC18707.1"/>
    </source>
</evidence>
<keyword evidence="1" id="KW-1133">Transmembrane helix</keyword>
<dbReference type="KEGG" id="cef:CE1897"/>
<reference evidence="2 3" key="1">
    <citation type="journal article" date="2003" name="Genome Res.">
        <title>Comparative complete genome sequence analysis of the amino acid replacements responsible for the thermostability of Corynebacterium efficiens.</title>
        <authorList>
            <person name="Nishio Y."/>
            <person name="Nakamura Y."/>
            <person name="Kawarabayasi Y."/>
            <person name="Usuda Y."/>
            <person name="Kimura E."/>
            <person name="Sugimoto S."/>
            <person name="Matsui K."/>
            <person name="Yamagishi A."/>
            <person name="Kikuchi H."/>
            <person name="Ikeo K."/>
            <person name="Gojobori T."/>
        </authorList>
    </citation>
    <scope>NUCLEOTIDE SEQUENCE [LARGE SCALE GENOMIC DNA]</scope>
    <source>
        <strain evidence="3">DSM 44549 / YS-314 / AJ 12310 / JCM 11189 / NBRC 100395</strain>
    </source>
</reference>
<name>Q8FP88_COREF</name>
<organism evidence="2 3">
    <name type="scientific">Corynebacterium efficiens (strain DSM 44549 / YS-314 / AJ 12310 / JCM 11189 / NBRC 100395)</name>
    <dbReference type="NCBI Taxonomy" id="196164"/>
    <lineage>
        <taxon>Bacteria</taxon>
        <taxon>Bacillati</taxon>
        <taxon>Actinomycetota</taxon>
        <taxon>Actinomycetes</taxon>
        <taxon>Mycobacteriales</taxon>
        <taxon>Corynebacteriaceae</taxon>
        <taxon>Corynebacterium</taxon>
    </lineage>
</organism>
<accession>Q8FP88</accession>
<dbReference type="eggNOG" id="ENOG5031QDV">
    <property type="taxonomic scope" value="Bacteria"/>
</dbReference>
<sequence>MALHLRLLTNLFSPSRKGGKWLTITKDYLMRSFRTAAVAGITALALSLGTASIATAQEDTNTNANLSSVFPALSSGGFAAVGEEWDAGTAVTGEDAFGEEHRRDELPAWVQNMYDLTWIGAIASVLGVIVFPAYNYLVYTGVLK</sequence>
<keyword evidence="3" id="KW-1185">Reference proteome</keyword>
<evidence type="ECO:0008006" key="4">
    <source>
        <dbReference type="Google" id="ProtNLM"/>
    </source>
</evidence>
<evidence type="ECO:0000256" key="1">
    <source>
        <dbReference type="SAM" id="Phobius"/>
    </source>
</evidence>
<dbReference type="EMBL" id="BA000035">
    <property type="protein sequence ID" value="BAC18707.1"/>
    <property type="molecule type" value="Genomic_DNA"/>
</dbReference>
<dbReference type="STRING" id="196164.gene:10742325"/>
<protein>
    <recommendedName>
        <fullName evidence="4">Or membrane protein</fullName>
    </recommendedName>
</protein>
<proteinExistence type="predicted"/>
<dbReference type="AlphaFoldDB" id="Q8FP88"/>
<feature type="transmembrane region" description="Helical" evidence="1">
    <location>
        <begin position="116"/>
        <end position="139"/>
    </location>
</feature>
<dbReference type="HOGENOM" id="CLU_144039_0_0_11"/>
<keyword evidence="1" id="KW-0812">Transmembrane</keyword>
<evidence type="ECO:0000313" key="3">
    <source>
        <dbReference type="Proteomes" id="UP000001409"/>
    </source>
</evidence>